<gene>
    <name evidence="1" type="ORF">LCGC14_2593670</name>
</gene>
<reference evidence="1" key="1">
    <citation type="journal article" date="2015" name="Nature">
        <title>Complex archaea that bridge the gap between prokaryotes and eukaryotes.</title>
        <authorList>
            <person name="Spang A."/>
            <person name="Saw J.H."/>
            <person name="Jorgensen S.L."/>
            <person name="Zaremba-Niedzwiedzka K."/>
            <person name="Martijn J."/>
            <person name="Lind A.E."/>
            <person name="van Eijk R."/>
            <person name="Schleper C."/>
            <person name="Guy L."/>
            <person name="Ettema T.J."/>
        </authorList>
    </citation>
    <scope>NUCLEOTIDE SEQUENCE</scope>
</reference>
<organism evidence="1">
    <name type="scientific">marine sediment metagenome</name>
    <dbReference type="NCBI Taxonomy" id="412755"/>
    <lineage>
        <taxon>unclassified sequences</taxon>
        <taxon>metagenomes</taxon>
        <taxon>ecological metagenomes</taxon>
    </lineage>
</organism>
<dbReference type="EMBL" id="LAZR01043607">
    <property type="protein sequence ID" value="KKL06675.1"/>
    <property type="molecule type" value="Genomic_DNA"/>
</dbReference>
<protein>
    <submittedName>
        <fullName evidence="1">Uncharacterized protein</fullName>
    </submittedName>
</protein>
<name>A0A0F9AB40_9ZZZZ</name>
<sequence>MEEEIPIFEILKENECYIISKTKDNILVLSNHVGLVGLTRIPIPIEVKEVSRLALVIGDLAYNCAICRMFRLNPGLAEIKMLSHVQRHVRQRENLTQQESVEEGLRALFREVK</sequence>
<evidence type="ECO:0000313" key="1">
    <source>
        <dbReference type="EMBL" id="KKL06675.1"/>
    </source>
</evidence>
<accession>A0A0F9AB40</accession>
<comment type="caution">
    <text evidence="1">The sequence shown here is derived from an EMBL/GenBank/DDBJ whole genome shotgun (WGS) entry which is preliminary data.</text>
</comment>
<proteinExistence type="predicted"/>
<dbReference type="AlphaFoldDB" id="A0A0F9AB40"/>